<proteinExistence type="predicted"/>
<dbReference type="EMBL" id="CP045119">
    <property type="protein sequence ID" value="QIN83926.1"/>
    <property type="molecule type" value="Genomic_DNA"/>
</dbReference>
<reference evidence="1 2" key="1">
    <citation type="submission" date="2019-10" db="EMBL/GenBank/DDBJ databases">
        <title>Rubrobacter sp nov SCSIO 52090 isolated from a deep-sea sediment in the South China Sea.</title>
        <authorList>
            <person name="Chen R.W."/>
        </authorList>
    </citation>
    <scope>NUCLEOTIDE SEQUENCE [LARGE SCALE GENOMIC DNA]</scope>
    <source>
        <strain evidence="1 2">SCSIO 52909</strain>
    </source>
</reference>
<evidence type="ECO:0000313" key="1">
    <source>
        <dbReference type="EMBL" id="QIN83926.1"/>
    </source>
</evidence>
<keyword evidence="2" id="KW-1185">Reference proteome</keyword>
<sequence length="152" mass="16891">MHLANYLGYLHQSEQNLAAGFRKVGEGHAAEVDIFHTGNTLAAQCEAHVEKLEPFVKRYGEDRPTEPDRLYHQFFDGTREGGIGLIRDLHDLFLMANACDIAWTMIGQAAQGVGDRELLEVVNSCEGQTATQIKWLETRMKQAAPQALIVAP</sequence>
<gene>
    <name evidence="1" type="ORF">GBA63_15700</name>
</gene>
<name>A0A6G8QBR6_9ACTN</name>
<dbReference type="AlphaFoldDB" id="A0A6G8QBR6"/>
<accession>A0A6G8QBR6</accession>
<organism evidence="1 2">
    <name type="scientific">Rubrobacter tropicus</name>
    <dbReference type="NCBI Taxonomy" id="2653851"/>
    <lineage>
        <taxon>Bacteria</taxon>
        <taxon>Bacillati</taxon>
        <taxon>Actinomycetota</taxon>
        <taxon>Rubrobacteria</taxon>
        <taxon>Rubrobacterales</taxon>
        <taxon>Rubrobacteraceae</taxon>
        <taxon>Rubrobacter</taxon>
    </lineage>
</organism>
<dbReference type="Proteomes" id="UP000501452">
    <property type="component" value="Chromosome"/>
</dbReference>
<evidence type="ECO:0008006" key="3">
    <source>
        <dbReference type="Google" id="ProtNLM"/>
    </source>
</evidence>
<dbReference type="KEGG" id="rub:GBA63_15700"/>
<evidence type="ECO:0000313" key="2">
    <source>
        <dbReference type="Proteomes" id="UP000501452"/>
    </source>
</evidence>
<protein>
    <recommendedName>
        <fullName evidence="3">DUF892 family protein</fullName>
    </recommendedName>
</protein>
<dbReference type="RefSeq" id="WP_166177617.1">
    <property type="nucleotide sequence ID" value="NZ_CP045119.1"/>
</dbReference>